<organism evidence="2 3">
    <name type="scientific">Protopolystoma xenopodis</name>
    <dbReference type="NCBI Taxonomy" id="117903"/>
    <lineage>
        <taxon>Eukaryota</taxon>
        <taxon>Metazoa</taxon>
        <taxon>Spiralia</taxon>
        <taxon>Lophotrochozoa</taxon>
        <taxon>Platyhelminthes</taxon>
        <taxon>Monogenea</taxon>
        <taxon>Polyopisthocotylea</taxon>
        <taxon>Polystomatidea</taxon>
        <taxon>Polystomatidae</taxon>
        <taxon>Protopolystoma</taxon>
    </lineage>
</organism>
<dbReference type="AlphaFoldDB" id="A0A3S5BR55"/>
<evidence type="ECO:0000313" key="2">
    <source>
        <dbReference type="EMBL" id="VEL14491.1"/>
    </source>
</evidence>
<sequence length="114" mass="13159">MTEEMLFACRHLMHLSKPDNSDFGSSTKTEKNTNSGMEEQYHFEGDNKIIQMEGEERKATRHQEEGKKCCSQILSDLVDWRRLVDLLDWQKLALNDKPKVEAIPSNPPFSFTGL</sequence>
<feature type="compositionally biased region" description="Polar residues" evidence="1">
    <location>
        <begin position="22"/>
        <end position="37"/>
    </location>
</feature>
<gene>
    <name evidence="2" type="ORF">PXEA_LOCUS7931</name>
</gene>
<comment type="caution">
    <text evidence="2">The sequence shown here is derived from an EMBL/GenBank/DDBJ whole genome shotgun (WGS) entry which is preliminary data.</text>
</comment>
<evidence type="ECO:0000256" key="1">
    <source>
        <dbReference type="SAM" id="MobiDB-lite"/>
    </source>
</evidence>
<evidence type="ECO:0000313" key="3">
    <source>
        <dbReference type="Proteomes" id="UP000784294"/>
    </source>
</evidence>
<feature type="region of interest" description="Disordered" evidence="1">
    <location>
        <begin position="17"/>
        <end position="38"/>
    </location>
</feature>
<accession>A0A3S5BR55</accession>
<proteinExistence type="predicted"/>
<keyword evidence="3" id="KW-1185">Reference proteome</keyword>
<dbReference type="Proteomes" id="UP000784294">
    <property type="component" value="Unassembled WGS sequence"/>
</dbReference>
<protein>
    <submittedName>
        <fullName evidence="2">Uncharacterized protein</fullName>
    </submittedName>
</protein>
<name>A0A3S5BR55_9PLAT</name>
<reference evidence="2" key="1">
    <citation type="submission" date="2018-11" db="EMBL/GenBank/DDBJ databases">
        <authorList>
            <consortium name="Pathogen Informatics"/>
        </authorList>
    </citation>
    <scope>NUCLEOTIDE SEQUENCE</scope>
</reference>
<dbReference type="EMBL" id="CAAALY010021339">
    <property type="protein sequence ID" value="VEL14491.1"/>
    <property type="molecule type" value="Genomic_DNA"/>
</dbReference>